<dbReference type="FunFam" id="3.40.190.10:FF:000035">
    <property type="entry name" value="Molybdate ABC transporter substrate-binding protein"/>
    <property type="match status" value="1"/>
</dbReference>
<evidence type="ECO:0000313" key="9">
    <source>
        <dbReference type="Proteomes" id="UP000672009"/>
    </source>
</evidence>
<dbReference type="InterPro" id="IPR050682">
    <property type="entry name" value="ModA/WtpA"/>
</dbReference>
<dbReference type="PIRSF" id="PIRSF004846">
    <property type="entry name" value="ModA"/>
    <property type="match status" value="1"/>
</dbReference>
<keyword evidence="4 7" id="KW-0732">Signal</keyword>
<keyword evidence="2 6" id="KW-0500">Molybdenum</keyword>
<accession>A0A975FBE1</accession>
<feature type="signal peptide" evidence="7">
    <location>
        <begin position="1"/>
        <end position="22"/>
    </location>
</feature>
<name>A0A975FBE1_9GAMM</name>
<dbReference type="AlphaFoldDB" id="A0A975FBE1"/>
<evidence type="ECO:0000256" key="5">
    <source>
        <dbReference type="ARBA" id="ARBA00062515"/>
    </source>
</evidence>
<dbReference type="GO" id="GO:1901359">
    <property type="term" value="F:tungstate binding"/>
    <property type="evidence" value="ECO:0007669"/>
    <property type="project" value="UniProtKB-ARBA"/>
</dbReference>
<evidence type="ECO:0000256" key="4">
    <source>
        <dbReference type="ARBA" id="ARBA00022729"/>
    </source>
</evidence>
<evidence type="ECO:0000256" key="3">
    <source>
        <dbReference type="ARBA" id="ARBA00022723"/>
    </source>
</evidence>
<evidence type="ECO:0000256" key="6">
    <source>
        <dbReference type="PIRSR" id="PIRSR004846-1"/>
    </source>
</evidence>
<organism evidence="8 9">
    <name type="scientific">Thiothrix unzii</name>
    <dbReference type="NCBI Taxonomy" id="111769"/>
    <lineage>
        <taxon>Bacteria</taxon>
        <taxon>Pseudomonadati</taxon>
        <taxon>Pseudomonadota</taxon>
        <taxon>Gammaproteobacteria</taxon>
        <taxon>Thiotrichales</taxon>
        <taxon>Thiotrichaceae</taxon>
        <taxon>Thiothrix</taxon>
    </lineage>
</organism>
<dbReference type="NCBIfam" id="TIGR01256">
    <property type="entry name" value="modA"/>
    <property type="match status" value="1"/>
</dbReference>
<dbReference type="SUPFAM" id="SSF53850">
    <property type="entry name" value="Periplasmic binding protein-like II"/>
    <property type="match status" value="1"/>
</dbReference>
<feature type="binding site" evidence="6">
    <location>
        <position position="59"/>
    </location>
    <ligand>
        <name>molybdate</name>
        <dbReference type="ChEBI" id="CHEBI:36264"/>
    </ligand>
</feature>
<comment type="similarity">
    <text evidence="1">Belongs to the bacterial solute-binding protein ModA family.</text>
</comment>
<dbReference type="Proteomes" id="UP000672009">
    <property type="component" value="Chromosome"/>
</dbReference>
<dbReference type="PANTHER" id="PTHR30632:SF14">
    <property type="entry name" value="TUNGSTATE_MOLYBDATE_CHROMATE-BINDING PROTEIN MODA"/>
    <property type="match status" value="1"/>
</dbReference>
<keyword evidence="9" id="KW-1185">Reference proteome</keyword>
<reference evidence="8" key="1">
    <citation type="submission" date="2021-04" db="EMBL/GenBank/DDBJ databases">
        <title>Genomics, taxonomy and metabolism of representatives of sulfur bacteria of the genus Thiothrix: Thiothrix fructosivorans QT, Thiothrix unzii A1T and three new species, Thiothrix subterranea sp. nov., Thiothrix litoralis sp. nov. and 'Candidatus Thiothrix anitrata' sp. nov.</title>
        <authorList>
            <person name="Ravin N.V."/>
            <person name="Smolyakov D."/>
            <person name="Rudenko T.S."/>
            <person name="Mardanov A.V."/>
            <person name="Beletsky A.V."/>
            <person name="Markov N.D."/>
            <person name="Fomenkov A.I."/>
            <person name="Roberts R.J."/>
            <person name="Karnachuk O.V."/>
            <person name="Novikov A."/>
            <person name="Grabovich M.Y."/>
        </authorList>
    </citation>
    <scope>NUCLEOTIDE SEQUENCE</scope>
    <source>
        <strain evidence="8">A1</strain>
    </source>
</reference>
<dbReference type="PANTHER" id="PTHR30632">
    <property type="entry name" value="MOLYBDATE-BINDING PERIPLASMIC PROTEIN"/>
    <property type="match status" value="1"/>
</dbReference>
<evidence type="ECO:0000256" key="7">
    <source>
        <dbReference type="SAM" id="SignalP"/>
    </source>
</evidence>
<keyword evidence="3 6" id="KW-0479">Metal-binding</keyword>
<dbReference type="GO" id="GO:0030973">
    <property type="term" value="F:molybdate ion binding"/>
    <property type="evidence" value="ECO:0007669"/>
    <property type="project" value="InterPro"/>
</dbReference>
<dbReference type="InterPro" id="IPR044084">
    <property type="entry name" value="AvModA-like_subst-bd"/>
</dbReference>
<comment type="subunit">
    <text evidence="5">The complex is composed of two ATP-binding proteins (ModC), two transmembrane proteins (ModB) and a solute-binding protein (ModA).</text>
</comment>
<evidence type="ECO:0000256" key="1">
    <source>
        <dbReference type="ARBA" id="ARBA00009175"/>
    </source>
</evidence>
<feature type="binding site" evidence="6">
    <location>
        <position position="167"/>
    </location>
    <ligand>
        <name>molybdate</name>
        <dbReference type="ChEBI" id="CHEBI:36264"/>
    </ligand>
</feature>
<dbReference type="Pfam" id="PF13531">
    <property type="entry name" value="SBP_bac_11"/>
    <property type="match status" value="1"/>
</dbReference>
<proteinExistence type="inferred from homology"/>
<protein>
    <submittedName>
        <fullName evidence="8">Molybdate ABC transporter substrate-binding protein</fullName>
    </submittedName>
</protein>
<dbReference type="EMBL" id="CP072793">
    <property type="protein sequence ID" value="QTR54911.1"/>
    <property type="molecule type" value="Genomic_DNA"/>
</dbReference>
<dbReference type="InterPro" id="IPR005950">
    <property type="entry name" value="ModA"/>
</dbReference>
<sequence>MRIFWAILLVSGVGFATNTALADEVQVAVASNFSKPLEAIAEKFKVTSGHELKISAGATGKLYAQIENGAPFEVFISADSKTPKKLVETKMAEADTQFTYAFGKLVLWSSTEGYVDDKGEVLRKGDFKHLAIANPKTAPYGEAGMAVMEKLGLTAAITPKLVTGENITQTYDFVSTGNAELGFVALSQVQKDGKLKGGSAWIVPADMYQPMAQDAVLLSNAKDSAAAKALLEFLKGEEAQAIISSYGYEIPTPPRRDAKSCVSTDSAKPC</sequence>
<dbReference type="KEGG" id="tun:J9260_07485"/>
<dbReference type="Gene3D" id="3.40.190.10">
    <property type="entry name" value="Periplasmic binding protein-like II"/>
    <property type="match status" value="2"/>
</dbReference>
<gene>
    <name evidence="8" type="primary">modA</name>
    <name evidence="8" type="ORF">J9260_07485</name>
</gene>
<evidence type="ECO:0000256" key="2">
    <source>
        <dbReference type="ARBA" id="ARBA00022505"/>
    </source>
</evidence>
<evidence type="ECO:0000313" key="8">
    <source>
        <dbReference type="EMBL" id="QTR54911.1"/>
    </source>
</evidence>
<dbReference type="RefSeq" id="WP_210220382.1">
    <property type="nucleotide sequence ID" value="NZ_CP072793.1"/>
</dbReference>
<dbReference type="CDD" id="cd13539">
    <property type="entry name" value="PBP2_AvModA"/>
    <property type="match status" value="1"/>
</dbReference>
<feature type="chain" id="PRO_5037248256" evidence="7">
    <location>
        <begin position="23"/>
        <end position="270"/>
    </location>
</feature>
<dbReference type="GO" id="GO:0015689">
    <property type="term" value="P:molybdate ion transport"/>
    <property type="evidence" value="ECO:0007669"/>
    <property type="project" value="InterPro"/>
</dbReference>
<dbReference type="GO" id="GO:0046872">
    <property type="term" value="F:metal ion binding"/>
    <property type="evidence" value="ECO:0007669"/>
    <property type="project" value="UniProtKB-KW"/>
</dbReference>